<dbReference type="PANTHER" id="PTHR43214">
    <property type="entry name" value="TWO-COMPONENT RESPONSE REGULATOR"/>
    <property type="match status" value="1"/>
</dbReference>
<keyword evidence="1 5" id="KW-0597">Phosphoprotein</keyword>
<evidence type="ECO:0000256" key="5">
    <source>
        <dbReference type="PROSITE-ProRule" id="PRU00169"/>
    </source>
</evidence>
<feature type="region of interest" description="Disordered" evidence="6">
    <location>
        <begin position="221"/>
        <end position="292"/>
    </location>
</feature>
<dbReference type="PROSITE" id="PS00622">
    <property type="entry name" value="HTH_LUXR_1"/>
    <property type="match status" value="1"/>
</dbReference>
<evidence type="ECO:0000313" key="9">
    <source>
        <dbReference type="EMBL" id="AKZ56885.1"/>
    </source>
</evidence>
<dbReference type="InterPro" id="IPR001789">
    <property type="entry name" value="Sig_transdc_resp-reg_receiver"/>
</dbReference>
<dbReference type="AlphaFoldDB" id="A0A0K2AUS6"/>
<evidence type="ECO:0000259" key="7">
    <source>
        <dbReference type="PROSITE" id="PS50043"/>
    </source>
</evidence>
<evidence type="ECO:0000256" key="1">
    <source>
        <dbReference type="ARBA" id="ARBA00022553"/>
    </source>
</evidence>
<dbReference type="SUPFAM" id="SSF52172">
    <property type="entry name" value="CheY-like"/>
    <property type="match status" value="1"/>
</dbReference>
<dbReference type="InterPro" id="IPR039420">
    <property type="entry name" value="WalR-like"/>
</dbReference>
<dbReference type="SUPFAM" id="SSF46894">
    <property type="entry name" value="C-terminal effector domain of the bipartite response regulators"/>
    <property type="match status" value="1"/>
</dbReference>
<dbReference type="EMBL" id="CP012382">
    <property type="protein sequence ID" value="AKZ56885.1"/>
    <property type="molecule type" value="Genomic_DNA"/>
</dbReference>
<feature type="domain" description="Response regulatory" evidence="8">
    <location>
        <begin position="14"/>
        <end position="130"/>
    </location>
</feature>
<dbReference type="Pfam" id="PF00072">
    <property type="entry name" value="Response_reg"/>
    <property type="match status" value="1"/>
</dbReference>
<feature type="domain" description="HTH luxR-type" evidence="7">
    <location>
        <begin position="155"/>
        <end position="220"/>
    </location>
</feature>
<dbReference type="Proteomes" id="UP000061018">
    <property type="component" value="Chromosome"/>
</dbReference>
<sequence>MCDTDRVREDGKIRVFLLDDHEVVRRGVHDLLAGEPDIEVVGEAGTAADALARIPATRPDVAVLDVRLPDGSGVEVCREIRSRDESVRCLMLTSFADDEALFDAIMAGASGYVLKDIRGAELLGAVREVAAGKSLLDPAATARVLERLRDGGAKADDRLARLTDQERRILELIGEGLTNRAIGERLHLAEKTIKNYVSSLLAKLGMQRRSQAAAFVARLQARTAETRGPPPRGTSGAVGTSGTPGDPDGRGDPGNPEGRGDPGNPDGRGVRDLRPPVSGRAALFPSAFAPAQ</sequence>
<dbReference type="SMART" id="SM00421">
    <property type="entry name" value="HTH_LUXR"/>
    <property type="match status" value="1"/>
</dbReference>
<feature type="modified residue" description="4-aspartylphosphate" evidence="5">
    <location>
        <position position="65"/>
    </location>
</feature>
<dbReference type="CDD" id="cd06170">
    <property type="entry name" value="LuxR_C_like"/>
    <property type="match status" value="1"/>
</dbReference>
<dbReference type="STRING" id="1889.SAM40697_3486"/>
<dbReference type="PRINTS" id="PR00038">
    <property type="entry name" value="HTHLUXR"/>
</dbReference>
<evidence type="ECO:0000256" key="4">
    <source>
        <dbReference type="ARBA" id="ARBA00023163"/>
    </source>
</evidence>
<dbReference type="PROSITE" id="PS50110">
    <property type="entry name" value="RESPONSE_REGULATORY"/>
    <property type="match status" value="1"/>
</dbReference>
<dbReference type="CDD" id="cd17535">
    <property type="entry name" value="REC_NarL-like"/>
    <property type="match status" value="1"/>
</dbReference>
<evidence type="ECO:0000256" key="3">
    <source>
        <dbReference type="ARBA" id="ARBA00023125"/>
    </source>
</evidence>
<dbReference type="GO" id="GO:0006355">
    <property type="term" value="P:regulation of DNA-templated transcription"/>
    <property type="evidence" value="ECO:0007669"/>
    <property type="project" value="InterPro"/>
</dbReference>
<dbReference type="InterPro" id="IPR016032">
    <property type="entry name" value="Sig_transdc_resp-reg_C-effctor"/>
</dbReference>
<dbReference type="PANTHER" id="PTHR43214:SF24">
    <property type="entry name" value="TRANSCRIPTIONAL REGULATORY PROTEIN NARL-RELATED"/>
    <property type="match status" value="1"/>
</dbReference>
<evidence type="ECO:0000256" key="6">
    <source>
        <dbReference type="SAM" id="MobiDB-lite"/>
    </source>
</evidence>
<dbReference type="KEGG" id="samb:SAM23877_3840"/>
<proteinExistence type="predicted"/>
<name>A0A0K2AUS6_STRA7</name>
<keyword evidence="2" id="KW-0805">Transcription regulation</keyword>
<dbReference type="Gene3D" id="3.40.50.2300">
    <property type="match status" value="1"/>
</dbReference>
<dbReference type="SMART" id="SM00448">
    <property type="entry name" value="REC"/>
    <property type="match status" value="1"/>
</dbReference>
<dbReference type="InterPro" id="IPR011006">
    <property type="entry name" value="CheY-like_superfamily"/>
</dbReference>
<gene>
    <name evidence="9" type="ORF">SAM23877_3840</name>
</gene>
<evidence type="ECO:0000256" key="2">
    <source>
        <dbReference type="ARBA" id="ARBA00023015"/>
    </source>
</evidence>
<keyword evidence="4" id="KW-0804">Transcription</keyword>
<accession>A0A0K2AUS6</accession>
<evidence type="ECO:0000259" key="8">
    <source>
        <dbReference type="PROSITE" id="PS50110"/>
    </source>
</evidence>
<dbReference type="InterPro" id="IPR058245">
    <property type="entry name" value="NreC/VraR/RcsB-like_REC"/>
</dbReference>
<dbReference type="GO" id="GO:0000160">
    <property type="term" value="P:phosphorelay signal transduction system"/>
    <property type="evidence" value="ECO:0007669"/>
    <property type="project" value="InterPro"/>
</dbReference>
<reference evidence="10" key="1">
    <citation type="journal article" date="2015" name="J. Biotechnol.">
        <title>Complete genome sequence of Streptomyces ambofaciens ATCC 23877, the spiramycin producer.</title>
        <authorList>
            <person name="Thibessard A."/>
            <person name="Haas D."/>
            <person name="Gerbaud C."/>
            <person name="Aigle B."/>
            <person name="Lautru S."/>
            <person name="Pernodet J.L."/>
            <person name="Leblond P."/>
        </authorList>
    </citation>
    <scope>NUCLEOTIDE SEQUENCE [LARGE SCALE GENOMIC DNA]</scope>
    <source>
        <strain evidence="10">ATCC 23877 / 3486 / DSM 40053 / JCM 4204 / NBRC 12836 / NRRL B-2516</strain>
    </source>
</reference>
<protein>
    <submittedName>
        <fullName evidence="9">Transcriptional regulatory protein DevR (DosR) (Modular protein)</fullName>
    </submittedName>
</protein>
<organism evidence="9 10">
    <name type="scientific">Streptomyces ambofaciens (strain ATCC 23877 / 3486 / DSM 40053 / JCM 4204 / NBRC 12836 / NRRL B-2516)</name>
    <dbReference type="NCBI Taxonomy" id="278992"/>
    <lineage>
        <taxon>Bacteria</taxon>
        <taxon>Bacillati</taxon>
        <taxon>Actinomycetota</taxon>
        <taxon>Actinomycetes</taxon>
        <taxon>Kitasatosporales</taxon>
        <taxon>Streptomycetaceae</taxon>
        <taxon>Streptomyces</taxon>
    </lineage>
</organism>
<dbReference type="GO" id="GO:0003677">
    <property type="term" value="F:DNA binding"/>
    <property type="evidence" value="ECO:0007669"/>
    <property type="project" value="UniProtKB-KW"/>
</dbReference>
<evidence type="ECO:0000313" key="10">
    <source>
        <dbReference type="Proteomes" id="UP000061018"/>
    </source>
</evidence>
<dbReference type="PROSITE" id="PS50043">
    <property type="entry name" value="HTH_LUXR_2"/>
    <property type="match status" value="1"/>
</dbReference>
<keyword evidence="3" id="KW-0238">DNA-binding</keyword>
<dbReference type="InterPro" id="IPR000792">
    <property type="entry name" value="Tscrpt_reg_LuxR_C"/>
</dbReference>
<dbReference type="Pfam" id="PF00196">
    <property type="entry name" value="GerE"/>
    <property type="match status" value="1"/>
</dbReference>